<dbReference type="InterPro" id="IPR036412">
    <property type="entry name" value="HAD-like_sf"/>
</dbReference>
<comment type="cofactor">
    <cofactor evidence="1">
        <name>Mg(2+)</name>
        <dbReference type="ChEBI" id="CHEBI:18420"/>
    </cofactor>
</comment>
<dbReference type="NCBIfam" id="TIGR01460">
    <property type="entry name" value="HAD-SF-IIA"/>
    <property type="match status" value="1"/>
</dbReference>
<dbReference type="RefSeq" id="WP_285866795.1">
    <property type="nucleotide sequence ID" value="NZ_JARFYM010000002.1"/>
</dbReference>
<dbReference type="NCBIfam" id="TIGR01458">
    <property type="entry name" value="HAD-SF-IIA-hyp3"/>
    <property type="match status" value="1"/>
</dbReference>
<dbReference type="SUPFAM" id="SSF56784">
    <property type="entry name" value="HAD-like"/>
    <property type="match status" value="1"/>
</dbReference>
<evidence type="ECO:0000256" key="6">
    <source>
        <dbReference type="ARBA" id="ARBA00022723"/>
    </source>
</evidence>
<evidence type="ECO:0000256" key="9">
    <source>
        <dbReference type="ARBA" id="ARBA00037258"/>
    </source>
</evidence>
<dbReference type="Proteomes" id="UP001172645">
    <property type="component" value="Unassembled WGS sequence"/>
</dbReference>
<comment type="similarity">
    <text evidence="3">Belongs to the HAD-like hydrolase superfamily.</text>
</comment>
<dbReference type="InterPro" id="IPR006357">
    <property type="entry name" value="HAD-SF_hydro_IIA"/>
</dbReference>
<comment type="function">
    <text evidence="9">Phosphatase that hydrolyzes imidodiphosphate, 3-phosphohistidine and 6-phospholysine. Has broad substrate specificity and can also hydrolyze inorganic diphosphate, but with lower efficiency.</text>
</comment>
<gene>
    <name evidence="12" type="ORF">PY649_03650</name>
</gene>
<dbReference type="EMBL" id="JARFYM010000002">
    <property type="protein sequence ID" value="MDL2397977.1"/>
    <property type="molecule type" value="Genomic_DNA"/>
</dbReference>
<evidence type="ECO:0000313" key="12">
    <source>
        <dbReference type="EMBL" id="MDL2397977.1"/>
    </source>
</evidence>
<evidence type="ECO:0000256" key="10">
    <source>
        <dbReference type="ARBA" id="ARBA00039357"/>
    </source>
</evidence>
<name>A0ABT7JNQ4_9HYPH</name>
<proteinExistence type="inferred from homology"/>
<evidence type="ECO:0000256" key="8">
    <source>
        <dbReference type="ARBA" id="ARBA00022842"/>
    </source>
</evidence>
<evidence type="ECO:0000256" key="4">
    <source>
        <dbReference type="ARBA" id="ARBA00012146"/>
    </source>
</evidence>
<keyword evidence="13" id="KW-1185">Reference proteome</keyword>
<dbReference type="InterPro" id="IPR006355">
    <property type="entry name" value="LHPP/HDHD2"/>
</dbReference>
<protein>
    <recommendedName>
        <fullName evidence="10">Phospholysine phosphohistidine inorganic pyrophosphate phosphatase</fullName>
        <ecNumber evidence="4">3.6.1.1</ecNumber>
    </recommendedName>
</protein>
<evidence type="ECO:0000256" key="11">
    <source>
        <dbReference type="ARBA" id="ARBA00047820"/>
    </source>
</evidence>
<organism evidence="12 13">
    <name type="scientific">Rhizobium mayense</name>
    <dbReference type="NCBI Taxonomy" id="1312184"/>
    <lineage>
        <taxon>Bacteria</taxon>
        <taxon>Pseudomonadati</taxon>
        <taxon>Pseudomonadota</taxon>
        <taxon>Alphaproteobacteria</taxon>
        <taxon>Hyphomicrobiales</taxon>
        <taxon>Rhizobiaceae</taxon>
        <taxon>Rhizobium/Agrobacterium group</taxon>
        <taxon>Rhizobium</taxon>
    </lineage>
</organism>
<comment type="catalytic activity">
    <reaction evidence="11">
        <text>diphosphate + H2O = 2 phosphate + H(+)</text>
        <dbReference type="Rhea" id="RHEA:24576"/>
        <dbReference type="ChEBI" id="CHEBI:15377"/>
        <dbReference type="ChEBI" id="CHEBI:15378"/>
        <dbReference type="ChEBI" id="CHEBI:33019"/>
        <dbReference type="ChEBI" id="CHEBI:43474"/>
        <dbReference type="EC" id="3.6.1.1"/>
    </reaction>
</comment>
<evidence type="ECO:0000313" key="13">
    <source>
        <dbReference type="Proteomes" id="UP001172645"/>
    </source>
</evidence>
<evidence type="ECO:0000256" key="5">
    <source>
        <dbReference type="ARBA" id="ARBA00022490"/>
    </source>
</evidence>
<comment type="caution">
    <text evidence="12">The sequence shown here is derived from an EMBL/GenBank/DDBJ whole genome shotgun (WGS) entry which is preliminary data.</text>
</comment>
<dbReference type="Gene3D" id="3.40.50.1000">
    <property type="entry name" value="HAD superfamily/HAD-like"/>
    <property type="match status" value="2"/>
</dbReference>
<sequence>MINGVLLDLAGVIYDGEDLIAGATSAVARLHEAGLPIRFVSNTTRSIKQAILDRLEKFGLAVTSDELFTPAQAARDWLRRHDRSPYLLIHPDLASDFDGLAGSQDKAVVVGDAGEIFDYGTLNEAFRELIEGADFLALAPNRTFRDADGKLSLDAGAFVAALEFATQRRAIVLGKPSADFFVSALASMHCPKTEAVMVGDDAETDVAGALRAGLSGALLVRTGKYRRGDEKRFKPQPTATVNDISAAVEWIIANRNI</sequence>
<dbReference type="EC" id="3.6.1.1" evidence="4"/>
<evidence type="ECO:0000256" key="1">
    <source>
        <dbReference type="ARBA" id="ARBA00001946"/>
    </source>
</evidence>
<accession>A0ABT7JNQ4</accession>
<dbReference type="Pfam" id="PF13242">
    <property type="entry name" value="Hydrolase_like"/>
    <property type="match status" value="1"/>
</dbReference>
<evidence type="ECO:0000256" key="3">
    <source>
        <dbReference type="ARBA" id="ARBA00007958"/>
    </source>
</evidence>
<comment type="subcellular location">
    <subcellularLocation>
        <location evidence="2">Cytoplasm</location>
    </subcellularLocation>
</comment>
<dbReference type="PANTHER" id="PTHR19288">
    <property type="entry name" value="4-NITROPHENYLPHOSPHATASE-RELATED"/>
    <property type="match status" value="1"/>
</dbReference>
<evidence type="ECO:0000256" key="2">
    <source>
        <dbReference type="ARBA" id="ARBA00004496"/>
    </source>
</evidence>
<keyword evidence="6" id="KW-0479">Metal-binding</keyword>
<evidence type="ECO:0000256" key="7">
    <source>
        <dbReference type="ARBA" id="ARBA00022801"/>
    </source>
</evidence>
<keyword evidence="5" id="KW-0963">Cytoplasm</keyword>
<reference evidence="12" key="1">
    <citation type="submission" date="2023-06" db="EMBL/GenBank/DDBJ databases">
        <title>Phylogenetic Diversity of Rhizobium strains.</title>
        <authorList>
            <person name="Moura F.T."/>
            <person name="Helene L.C.F."/>
            <person name="Hungria M."/>
        </authorList>
    </citation>
    <scope>NUCLEOTIDE SEQUENCE</scope>
    <source>
        <strain evidence="12">CCGE526</strain>
    </source>
</reference>
<dbReference type="PANTHER" id="PTHR19288:SF44">
    <property type="entry name" value="PHOSPHOLYSINE PHOSPHOHISTIDINE INORGANIC PYROPHOSPHATE PHOSPHATASE"/>
    <property type="match status" value="1"/>
</dbReference>
<dbReference type="InterPro" id="IPR023214">
    <property type="entry name" value="HAD_sf"/>
</dbReference>
<keyword evidence="8" id="KW-0460">Magnesium</keyword>
<keyword evidence="7 12" id="KW-0378">Hydrolase</keyword>
<dbReference type="GO" id="GO:0016787">
    <property type="term" value="F:hydrolase activity"/>
    <property type="evidence" value="ECO:0007669"/>
    <property type="project" value="UniProtKB-KW"/>
</dbReference>
<dbReference type="Pfam" id="PF13344">
    <property type="entry name" value="Hydrolase_6"/>
    <property type="match status" value="1"/>
</dbReference>